<keyword evidence="8" id="KW-1185">Reference proteome</keyword>
<evidence type="ECO:0000256" key="5">
    <source>
        <dbReference type="SAM" id="Phobius"/>
    </source>
</evidence>
<dbReference type="InterPro" id="IPR009057">
    <property type="entry name" value="Homeodomain-like_sf"/>
</dbReference>
<keyword evidence="5" id="KW-1133">Transmembrane helix</keyword>
<dbReference type="InterPro" id="IPR050863">
    <property type="entry name" value="CenT-Element_Derived"/>
</dbReference>
<comment type="subcellular location">
    <subcellularLocation>
        <location evidence="1">Nucleus</location>
    </subcellularLocation>
</comment>
<dbReference type="Gene3D" id="3.30.420.10">
    <property type="entry name" value="Ribonuclease H-like superfamily/Ribonuclease H"/>
    <property type="match status" value="1"/>
</dbReference>
<dbReference type="EMBL" id="JAWZYT010002629">
    <property type="protein sequence ID" value="KAK4303026.1"/>
    <property type="molecule type" value="Genomic_DNA"/>
</dbReference>
<dbReference type="InterPro" id="IPR036397">
    <property type="entry name" value="RNaseH_sf"/>
</dbReference>
<accession>A0AAE1P951</accession>
<dbReference type="Proteomes" id="UP001292094">
    <property type="component" value="Unassembled WGS sequence"/>
</dbReference>
<comment type="caution">
    <text evidence="7">The sequence shown here is derived from an EMBL/GenBank/DDBJ whole genome shotgun (WGS) entry which is preliminary data.</text>
</comment>
<evidence type="ECO:0000256" key="1">
    <source>
        <dbReference type="ARBA" id="ARBA00004123"/>
    </source>
</evidence>
<sequence>MGRKYNRVTIRERNASALNLAFIEVKEKGSTVRKAAKKFGVPRSTLMDYLSRDKTDGQGFKLASYSVRQVLSETMENDLAKYIEQCSKLFHGLTTTMTRRLAYEYGIANKVNVPDPWKRDKSAGKDWLTGFLERHSQLSLRTPEATSLARMTSFNRTNLGVFQKKLEEVLLRYQLTQSCIYNLDETGCTTVQKLPKVIAQKGSHQVGQVTSRERGELITMVGIICANGNALPPCFVFPRVRFDEARMMKGAPLGCKGLVHPSGWMTSSNFLYVLQHFVSHTRCSQEHKVLLIMDNHESHLSIDAINYAKENGIVLLTLPPHTSNKLQPLDKSVYGPFKTFFNQGLNAWMLQHPGQCATIYDMAPLMSSAWDRAATPVNIKAGFRSTGIHPFDIGVFSEEDFGGAFVTDRPMGNSSQQSTSHEPDHARQQVQATSPDYEHPSESQSAMVLGIAMGVSPEVSMSTSTSEQPRRVSVEEIRPFPKAAARKGNSRGRRGKCMIVTDTPEKAEIEMKAKSKISKVKQVKKSLNLTADEDGTKRRRPTKKDKEKDGSSSEEEDILQSEKLLAAEFNKSSDFSEEDFDNVDIDFVDKVPEEGDFVLIGIDPLKGHFLGNHTVLDVVRAAGLGVQHVAPETRIKRHKRRRGHRGGIVPEPSVLKDFFTSSTLDAQHQHDPAFAKFLSEQRAGGAGGDRHRAPPTTSLPSRKHAQFNDLWVRIDPEPPRSYDQHSSDYHASTEVTTGEPVDPRDEELVRESLRVWYGLPAHTAPSSAGPSTPAAPPHALFLLVFLLLPPLLLGLLRHALHTCCRPPTPLPHAM</sequence>
<keyword evidence="5" id="KW-0472">Membrane</keyword>
<organism evidence="7 8">
    <name type="scientific">Petrolisthes manimaculis</name>
    <dbReference type="NCBI Taxonomy" id="1843537"/>
    <lineage>
        <taxon>Eukaryota</taxon>
        <taxon>Metazoa</taxon>
        <taxon>Ecdysozoa</taxon>
        <taxon>Arthropoda</taxon>
        <taxon>Crustacea</taxon>
        <taxon>Multicrustacea</taxon>
        <taxon>Malacostraca</taxon>
        <taxon>Eumalacostraca</taxon>
        <taxon>Eucarida</taxon>
        <taxon>Decapoda</taxon>
        <taxon>Pleocyemata</taxon>
        <taxon>Anomura</taxon>
        <taxon>Galatheoidea</taxon>
        <taxon>Porcellanidae</taxon>
        <taxon>Petrolisthes</taxon>
    </lineage>
</organism>
<gene>
    <name evidence="7" type="ORF">Pmani_024920</name>
</gene>
<dbReference type="Pfam" id="PF05225">
    <property type="entry name" value="HTH_psq"/>
    <property type="match status" value="1"/>
</dbReference>
<feature type="region of interest" description="Disordered" evidence="4">
    <location>
        <begin position="458"/>
        <end position="496"/>
    </location>
</feature>
<dbReference type="InterPro" id="IPR007889">
    <property type="entry name" value="HTH_Psq"/>
</dbReference>
<proteinExistence type="predicted"/>
<dbReference type="Gene3D" id="1.10.10.60">
    <property type="entry name" value="Homeodomain-like"/>
    <property type="match status" value="1"/>
</dbReference>
<feature type="region of interest" description="Disordered" evidence="4">
    <location>
        <begin position="682"/>
        <end position="702"/>
    </location>
</feature>
<evidence type="ECO:0000256" key="2">
    <source>
        <dbReference type="ARBA" id="ARBA00023125"/>
    </source>
</evidence>
<feature type="compositionally biased region" description="Basic residues" evidence="4">
    <location>
        <begin position="484"/>
        <end position="496"/>
    </location>
</feature>
<protein>
    <recommendedName>
        <fullName evidence="6">HTH CENPB-type domain-containing protein</fullName>
    </recommendedName>
</protein>
<reference evidence="7" key="1">
    <citation type="submission" date="2023-11" db="EMBL/GenBank/DDBJ databases">
        <title>Genome assemblies of two species of porcelain crab, Petrolisthes cinctipes and Petrolisthes manimaculis (Anomura: Porcellanidae).</title>
        <authorList>
            <person name="Angst P."/>
        </authorList>
    </citation>
    <scope>NUCLEOTIDE SEQUENCE</scope>
    <source>
        <strain evidence="7">PB745_02</strain>
        <tissue evidence="7">Gill</tissue>
    </source>
</reference>
<feature type="region of interest" description="Disordered" evidence="4">
    <location>
        <begin position="716"/>
        <end position="745"/>
    </location>
</feature>
<evidence type="ECO:0000313" key="8">
    <source>
        <dbReference type="Proteomes" id="UP001292094"/>
    </source>
</evidence>
<dbReference type="GO" id="GO:0003677">
    <property type="term" value="F:DNA binding"/>
    <property type="evidence" value="ECO:0007669"/>
    <property type="project" value="UniProtKB-KW"/>
</dbReference>
<evidence type="ECO:0000256" key="4">
    <source>
        <dbReference type="SAM" id="MobiDB-lite"/>
    </source>
</evidence>
<dbReference type="PANTHER" id="PTHR19303:SF74">
    <property type="entry name" value="POGO TRANSPOSABLE ELEMENT WITH KRAB DOMAIN"/>
    <property type="match status" value="1"/>
</dbReference>
<dbReference type="GO" id="GO:0005634">
    <property type="term" value="C:nucleus"/>
    <property type="evidence" value="ECO:0007669"/>
    <property type="project" value="UniProtKB-SubCell"/>
</dbReference>
<dbReference type="PANTHER" id="PTHR19303">
    <property type="entry name" value="TRANSPOSON"/>
    <property type="match status" value="1"/>
</dbReference>
<feature type="transmembrane region" description="Helical" evidence="5">
    <location>
        <begin position="779"/>
        <end position="796"/>
    </location>
</feature>
<dbReference type="AlphaFoldDB" id="A0AAE1P951"/>
<feature type="region of interest" description="Disordered" evidence="4">
    <location>
        <begin position="528"/>
        <end position="557"/>
    </location>
</feature>
<feature type="compositionally biased region" description="Basic and acidic residues" evidence="4">
    <location>
        <begin position="468"/>
        <end position="479"/>
    </location>
</feature>
<dbReference type="Pfam" id="PF03184">
    <property type="entry name" value="DDE_1"/>
    <property type="match status" value="1"/>
</dbReference>
<dbReference type="SUPFAM" id="SSF46689">
    <property type="entry name" value="Homeodomain-like"/>
    <property type="match status" value="1"/>
</dbReference>
<keyword evidence="3" id="KW-0539">Nucleus</keyword>
<name>A0AAE1P951_9EUCA</name>
<evidence type="ECO:0000256" key="3">
    <source>
        <dbReference type="ARBA" id="ARBA00023242"/>
    </source>
</evidence>
<dbReference type="InterPro" id="IPR006600">
    <property type="entry name" value="HTH_CenpB_DNA-bd_dom"/>
</dbReference>
<feature type="region of interest" description="Disordered" evidence="4">
    <location>
        <begin position="404"/>
        <end position="443"/>
    </location>
</feature>
<dbReference type="InterPro" id="IPR004875">
    <property type="entry name" value="DDE_SF_endonuclease_dom"/>
</dbReference>
<feature type="compositionally biased region" description="Basic and acidic residues" evidence="4">
    <location>
        <begin position="716"/>
        <end position="728"/>
    </location>
</feature>
<evidence type="ECO:0000313" key="7">
    <source>
        <dbReference type="EMBL" id="KAK4303026.1"/>
    </source>
</evidence>
<evidence type="ECO:0000259" key="6">
    <source>
        <dbReference type="PROSITE" id="PS51253"/>
    </source>
</evidence>
<keyword evidence="5" id="KW-0812">Transmembrane</keyword>
<feature type="domain" description="HTH CENPB-type" evidence="6">
    <location>
        <begin position="63"/>
        <end position="141"/>
    </location>
</feature>
<keyword evidence="2" id="KW-0238">DNA-binding</keyword>
<dbReference type="PROSITE" id="PS51253">
    <property type="entry name" value="HTH_CENPB"/>
    <property type="match status" value="1"/>
</dbReference>